<name>A0ABP0FFF6_CLALP</name>
<evidence type="ECO:0000256" key="6">
    <source>
        <dbReference type="ARBA" id="ARBA00045571"/>
    </source>
</evidence>
<comment type="similarity">
    <text evidence="2">Belongs to the LAMTOR4 family.</text>
</comment>
<evidence type="ECO:0000256" key="5">
    <source>
        <dbReference type="ARBA" id="ARBA00032690"/>
    </source>
</evidence>
<evidence type="ECO:0000256" key="1">
    <source>
        <dbReference type="ARBA" id="ARBA00004371"/>
    </source>
</evidence>
<comment type="subcellular location">
    <subcellularLocation>
        <location evidence="1">Lysosome</location>
    </subcellularLocation>
</comment>
<evidence type="ECO:0000256" key="4">
    <source>
        <dbReference type="ARBA" id="ARBA00023228"/>
    </source>
</evidence>
<comment type="function">
    <text evidence="6">As part of the Ragulator complex it is involved in amino acid sensing and activation of mTORC1, a signaling complex promoting cell growth in response to growth factors, energy levels, and amino acids. Activated by amino acids through a mechanism involving the lysosomal V-ATPase, the Ragulator plays a dual role for the small GTPases Rag (RagA/RRAGA, RagB/RRAGB, RagC/RRAGC and/or RagD/RRAGD): it (1) acts as a guanine nucleotide exchange factor (GEF), activating the small GTPases Rag and (2) mediates recruitment of Rag GTPases to the lysosome membrane. Activated Ragulator and Rag GTPases function as a scaffold recruiting mTORC1 to lysosomes where it is in turn activated.</text>
</comment>
<accession>A0ABP0FFF6</accession>
<dbReference type="EMBL" id="CAWYQH010000046">
    <property type="protein sequence ID" value="CAK8677224.1"/>
    <property type="molecule type" value="Genomic_DNA"/>
</dbReference>
<dbReference type="PANTHER" id="PTHR33967">
    <property type="entry name" value="RAGULATOR COMPLEX PROTEIN LAMTOR4"/>
    <property type="match status" value="1"/>
</dbReference>
<gene>
    <name evidence="7" type="ORF">CVLEPA_LOCUS6626</name>
</gene>
<evidence type="ECO:0000313" key="7">
    <source>
        <dbReference type="EMBL" id="CAK8677224.1"/>
    </source>
</evidence>
<evidence type="ECO:0000313" key="8">
    <source>
        <dbReference type="Proteomes" id="UP001642483"/>
    </source>
</evidence>
<dbReference type="Proteomes" id="UP001642483">
    <property type="component" value="Unassembled WGS sequence"/>
</dbReference>
<organism evidence="7 8">
    <name type="scientific">Clavelina lepadiformis</name>
    <name type="common">Light-bulb sea squirt</name>
    <name type="synonym">Ascidia lepadiformis</name>
    <dbReference type="NCBI Taxonomy" id="159417"/>
    <lineage>
        <taxon>Eukaryota</taxon>
        <taxon>Metazoa</taxon>
        <taxon>Chordata</taxon>
        <taxon>Tunicata</taxon>
        <taxon>Ascidiacea</taxon>
        <taxon>Aplousobranchia</taxon>
        <taxon>Clavelinidae</taxon>
        <taxon>Clavelina</taxon>
    </lineage>
</organism>
<evidence type="ECO:0000256" key="2">
    <source>
        <dbReference type="ARBA" id="ARBA00010627"/>
    </source>
</evidence>
<keyword evidence="4" id="KW-0458">Lysosome</keyword>
<reference evidence="7 8" key="1">
    <citation type="submission" date="2024-02" db="EMBL/GenBank/DDBJ databases">
        <authorList>
            <person name="Daric V."/>
            <person name="Darras S."/>
        </authorList>
    </citation>
    <scope>NUCLEOTIDE SEQUENCE [LARGE SCALE GENOMIC DNA]</scope>
</reference>
<dbReference type="InterPro" id="IPR034601">
    <property type="entry name" value="LAMTOR4"/>
</dbReference>
<dbReference type="PANTHER" id="PTHR33967:SF1">
    <property type="entry name" value="RAGULATOR COMPLEX PROTEIN LAMTOR4"/>
    <property type="match status" value="1"/>
</dbReference>
<comment type="caution">
    <text evidence="7">The sequence shown here is derived from an EMBL/GenBank/DDBJ whole genome shotgun (WGS) entry which is preliminary data.</text>
</comment>
<sequence>MSEVYAHNIEDIPDQLGYLILNEDGAVLSSHGDLINDEKTAKVFMRMVQIAWKVKLCEEQRSVQRLSLIFSNHILLATVSNGKIYIVKKAYVPEQADSES</sequence>
<proteinExistence type="inferred from homology"/>
<protein>
    <recommendedName>
        <fullName evidence="3">Ragulator complex protein LAMTOR4</fullName>
    </recommendedName>
    <alternativeName>
        <fullName evidence="5">Late endosomal/lysosomal adaptor and MAPK and MTOR activator 4</fullName>
    </alternativeName>
</protein>
<keyword evidence="8" id="KW-1185">Reference proteome</keyword>
<evidence type="ECO:0000256" key="3">
    <source>
        <dbReference type="ARBA" id="ARBA00016098"/>
    </source>
</evidence>